<sequence>MKNVEKIQEFLDNKRRGDYINLKGKTNQILNANVFDKDDYDYFYNNEDEWVKGGNMVSPEDVKDNDIVVTYYGLNNDGAEDSFIVGNPNQEKQQQALNKFVEYWRDFLTVEPIDKARLILGNKSIKDKELAQKVGVSRMMINNYRNGVYDLDKAKYEIVKALADFYDETN</sequence>
<dbReference type="OrthoDB" id="2296896at2"/>
<evidence type="ECO:0000313" key="1">
    <source>
        <dbReference type="EMBL" id="TGD24333.1"/>
    </source>
</evidence>
<dbReference type="CDD" id="cd00093">
    <property type="entry name" value="HTH_XRE"/>
    <property type="match status" value="1"/>
</dbReference>
<name>A0A4Z0JN61_9LACO</name>
<dbReference type="EMBL" id="RKLY01000006">
    <property type="protein sequence ID" value="TGD24333.1"/>
    <property type="molecule type" value="Genomic_DNA"/>
</dbReference>
<dbReference type="SUPFAM" id="SSF47413">
    <property type="entry name" value="lambda repressor-like DNA-binding domains"/>
    <property type="match status" value="1"/>
</dbReference>
<dbReference type="GO" id="GO:0003677">
    <property type="term" value="F:DNA binding"/>
    <property type="evidence" value="ECO:0007669"/>
    <property type="project" value="InterPro"/>
</dbReference>
<dbReference type="Proteomes" id="UP000298021">
    <property type="component" value="Unassembled WGS sequence"/>
</dbReference>
<comment type="caution">
    <text evidence="1">The sequence shown here is derived from an EMBL/GenBank/DDBJ whole genome shotgun (WGS) entry which is preliminary data.</text>
</comment>
<accession>A0A4Z0JN61</accession>
<dbReference type="RefSeq" id="WP_135371571.1">
    <property type="nucleotide sequence ID" value="NZ_RKLY01000006.1"/>
</dbReference>
<organism evidence="1 2">
    <name type="scientific">Companilactobacillus suantsaicola</name>
    <dbReference type="NCBI Taxonomy" id="2487723"/>
    <lineage>
        <taxon>Bacteria</taxon>
        <taxon>Bacillati</taxon>
        <taxon>Bacillota</taxon>
        <taxon>Bacilli</taxon>
        <taxon>Lactobacillales</taxon>
        <taxon>Lactobacillaceae</taxon>
        <taxon>Companilactobacillus</taxon>
    </lineage>
</organism>
<protein>
    <submittedName>
        <fullName evidence="1">XRE family transcriptional regulator</fullName>
    </submittedName>
</protein>
<reference evidence="1 2" key="1">
    <citation type="submission" date="2018-10" db="EMBL/GenBank/DDBJ databases">
        <title>Lactobacillus sp. R7 and Lactobacillus sp. R19 isolated from fermented mustard green product of Taiwan.</title>
        <authorList>
            <person name="Lin S.-T."/>
        </authorList>
    </citation>
    <scope>NUCLEOTIDE SEQUENCE [LARGE SCALE GENOMIC DNA]</scope>
    <source>
        <strain evidence="1 2">BCRC 81127</strain>
    </source>
</reference>
<dbReference type="InterPro" id="IPR010982">
    <property type="entry name" value="Lambda_DNA-bd_dom_sf"/>
</dbReference>
<gene>
    <name evidence="1" type="ORF">EGT49_03495</name>
</gene>
<dbReference type="InterPro" id="IPR001387">
    <property type="entry name" value="Cro/C1-type_HTH"/>
</dbReference>
<keyword evidence="2" id="KW-1185">Reference proteome</keyword>
<proteinExistence type="predicted"/>
<evidence type="ECO:0000313" key="2">
    <source>
        <dbReference type="Proteomes" id="UP000298021"/>
    </source>
</evidence>
<dbReference type="AlphaFoldDB" id="A0A4Z0JN61"/>